<protein>
    <submittedName>
        <fullName evidence="1">Uncharacterized protein</fullName>
    </submittedName>
</protein>
<evidence type="ECO:0000313" key="1">
    <source>
        <dbReference type="EMBL" id="AIZ49569.1"/>
    </source>
</evidence>
<reference evidence="1" key="2">
    <citation type="journal article" date="2015" name="Vet. Microbiol.">
        <title>Variants of a genomic island in Aeromonas salmonicida subsp. salmonicida link isolates with their geographical origins.</title>
        <authorList>
            <person name="Emond-Rheault J.G."/>
            <person name="Vincent A.T."/>
            <person name="Trudel M.V."/>
            <person name="Brochu F."/>
            <person name="Boyle B."/>
            <person name="Tanaka K.H."/>
            <person name="Attere S.A."/>
            <person name="Jubinville E."/>
            <person name="Loch T.P."/>
            <person name="Winters A.D."/>
            <person name="Faisal M."/>
            <person name="Frenette M."/>
            <person name="Derome N."/>
            <person name="Charette S.J."/>
        </authorList>
    </citation>
    <scope>NUCLEOTIDE SEQUENCE</scope>
    <source>
        <strain evidence="1">01-B526</strain>
    </source>
</reference>
<sequence>MTQEEQLTAWDALGLNYGDFISHADLRRMLGLERPFPEKYPSIPEYDAARDEYEWRVLRSVNELRELLLTERKIYLDIKRGHGYELASPSEQIAIAAKQYTKTLERETRKLVEVSVNVNLDVLDTSQRHRVTQQQDRVAALADFMGRGKQLTISVTSD</sequence>
<accession>A0A0A7KTI7</accession>
<name>A0A0A7KTI7_AERSS</name>
<organism evidence="1">
    <name type="scientific">Aeromonas salmonicida subsp. salmonicida</name>
    <dbReference type="NCBI Taxonomy" id="29491"/>
    <lineage>
        <taxon>Bacteria</taxon>
        <taxon>Pseudomonadati</taxon>
        <taxon>Pseudomonadota</taxon>
        <taxon>Gammaproteobacteria</taxon>
        <taxon>Aeromonadales</taxon>
        <taxon>Aeromonadaceae</taxon>
        <taxon>Aeromonas</taxon>
    </lineage>
</organism>
<reference evidence="1" key="1">
    <citation type="submission" date="2014-03" db="EMBL/GenBank/DDBJ databases">
        <authorList>
            <person name="Emond-Rheault J.-G."/>
            <person name="Trudel M.V."/>
            <person name="Vincent A.T."/>
            <person name="Brochu F."/>
            <person name="Boyle B."/>
            <person name="Tanaka K.H."/>
            <person name="Attere S.A."/>
            <person name="Jubinville E."/>
            <person name="Frenette M."/>
            <person name="Derome N."/>
            <person name="Charette S.J."/>
        </authorList>
    </citation>
    <scope>NUCLEOTIDE SEQUENCE</scope>
    <source>
        <strain evidence="1">01-B526</strain>
    </source>
</reference>
<dbReference type="RefSeq" id="WP_005310204.1">
    <property type="nucleotide sequence ID" value="NZ_CP038102.1"/>
</dbReference>
<dbReference type="AlphaFoldDB" id="A0A0A7KTI7"/>
<proteinExistence type="predicted"/>
<dbReference type="EMBL" id="KJ626178">
    <property type="protein sequence ID" value="AIZ49569.1"/>
    <property type="molecule type" value="Genomic_DNA"/>
</dbReference>